<dbReference type="PANTHER" id="PTHR43133">
    <property type="entry name" value="RNA POLYMERASE ECF-TYPE SIGMA FACTO"/>
    <property type="match status" value="1"/>
</dbReference>
<keyword evidence="4 6" id="KW-0238">DNA-binding</keyword>
<evidence type="ECO:0000259" key="8">
    <source>
        <dbReference type="Pfam" id="PF08281"/>
    </source>
</evidence>
<proteinExistence type="inferred from homology"/>
<dbReference type="InterPro" id="IPR000838">
    <property type="entry name" value="RNA_pol_sigma70_ECF_CS"/>
</dbReference>
<dbReference type="InterPro" id="IPR013249">
    <property type="entry name" value="RNA_pol_sigma70_r4_t2"/>
</dbReference>
<dbReference type="EMBL" id="WHNZ01000050">
    <property type="protein sequence ID" value="NOV02959.1"/>
    <property type="molecule type" value="Genomic_DNA"/>
</dbReference>
<evidence type="ECO:0000256" key="4">
    <source>
        <dbReference type="ARBA" id="ARBA00023125"/>
    </source>
</evidence>
<dbReference type="Pfam" id="PF08281">
    <property type="entry name" value="Sigma70_r4_2"/>
    <property type="match status" value="1"/>
</dbReference>
<dbReference type="SUPFAM" id="SSF88659">
    <property type="entry name" value="Sigma3 and sigma4 domains of RNA polymerase sigma factors"/>
    <property type="match status" value="1"/>
</dbReference>
<comment type="similarity">
    <text evidence="1 6">Belongs to the sigma-70 factor family. ECF subfamily.</text>
</comment>
<sequence>MMEHHELVQRARSGDRDAFGELVRYHRNQALGWATSIAGDRSLAEDIVQDALIRAFLHVGTLMNTERFVPWLQRIVRNQAYMKMRRGGPYAKELPFSGFSRIGPRVDTSSAETDWTDIDAILLRLSRYAAEDAHNRNDPAISLMRADMLQGLQELLKCLSKREKAIFEAHFFDELTPAEIAFLFQTTTANVYTSLSRSKNKVYRERIRISLNGYVQNRASLGLPNRAILATPPI</sequence>
<evidence type="ECO:0000256" key="5">
    <source>
        <dbReference type="ARBA" id="ARBA00023163"/>
    </source>
</evidence>
<feature type="domain" description="RNA polymerase sigma-70 region 2" evidence="7">
    <location>
        <begin position="22"/>
        <end position="86"/>
    </location>
</feature>
<dbReference type="NCBIfam" id="TIGR02937">
    <property type="entry name" value="sigma70-ECF"/>
    <property type="match status" value="1"/>
</dbReference>
<dbReference type="Pfam" id="PF04542">
    <property type="entry name" value="Sigma70_r2"/>
    <property type="match status" value="1"/>
</dbReference>
<evidence type="ECO:0000313" key="9">
    <source>
        <dbReference type="EMBL" id="NOV02959.1"/>
    </source>
</evidence>
<protein>
    <recommendedName>
        <fullName evidence="6">RNA polymerase sigma factor</fullName>
    </recommendedName>
</protein>
<keyword evidence="2 6" id="KW-0805">Transcription regulation</keyword>
<evidence type="ECO:0000313" key="10">
    <source>
        <dbReference type="Proteomes" id="UP000618579"/>
    </source>
</evidence>
<evidence type="ECO:0000256" key="6">
    <source>
        <dbReference type="RuleBase" id="RU000716"/>
    </source>
</evidence>
<accession>A0ABX1ZVS2</accession>
<dbReference type="InterPro" id="IPR013324">
    <property type="entry name" value="RNA_pol_sigma_r3/r4-like"/>
</dbReference>
<dbReference type="PANTHER" id="PTHR43133:SF51">
    <property type="entry name" value="RNA POLYMERASE SIGMA FACTOR"/>
    <property type="match status" value="1"/>
</dbReference>
<dbReference type="Gene3D" id="1.10.10.10">
    <property type="entry name" value="Winged helix-like DNA-binding domain superfamily/Winged helix DNA-binding domain"/>
    <property type="match status" value="1"/>
</dbReference>
<organism evidence="9 10">
    <name type="scientific">Paenibacillus planticolens</name>
    <dbReference type="NCBI Taxonomy" id="2654976"/>
    <lineage>
        <taxon>Bacteria</taxon>
        <taxon>Bacillati</taxon>
        <taxon>Bacillota</taxon>
        <taxon>Bacilli</taxon>
        <taxon>Bacillales</taxon>
        <taxon>Paenibacillaceae</taxon>
        <taxon>Paenibacillus</taxon>
    </lineage>
</organism>
<gene>
    <name evidence="9" type="ORF">GC097_23415</name>
</gene>
<evidence type="ECO:0000259" key="7">
    <source>
        <dbReference type="Pfam" id="PF04542"/>
    </source>
</evidence>
<dbReference type="InterPro" id="IPR039425">
    <property type="entry name" value="RNA_pol_sigma-70-like"/>
</dbReference>
<evidence type="ECO:0000256" key="2">
    <source>
        <dbReference type="ARBA" id="ARBA00023015"/>
    </source>
</evidence>
<name>A0ABX1ZVS2_9BACL</name>
<dbReference type="InterPro" id="IPR013325">
    <property type="entry name" value="RNA_pol_sigma_r2"/>
</dbReference>
<keyword evidence="10" id="KW-1185">Reference proteome</keyword>
<keyword evidence="5 6" id="KW-0804">Transcription</keyword>
<keyword evidence="3 6" id="KW-0731">Sigma factor</keyword>
<feature type="domain" description="RNA polymerase sigma factor 70 region 4 type 2" evidence="8">
    <location>
        <begin position="151"/>
        <end position="201"/>
    </location>
</feature>
<dbReference type="InterPro" id="IPR014284">
    <property type="entry name" value="RNA_pol_sigma-70_dom"/>
</dbReference>
<dbReference type="InterPro" id="IPR007627">
    <property type="entry name" value="RNA_pol_sigma70_r2"/>
</dbReference>
<dbReference type="Proteomes" id="UP000618579">
    <property type="component" value="Unassembled WGS sequence"/>
</dbReference>
<comment type="caution">
    <text evidence="9">The sequence shown here is derived from an EMBL/GenBank/DDBJ whole genome shotgun (WGS) entry which is preliminary data.</text>
</comment>
<evidence type="ECO:0000256" key="1">
    <source>
        <dbReference type="ARBA" id="ARBA00010641"/>
    </source>
</evidence>
<dbReference type="RefSeq" id="WP_171685790.1">
    <property type="nucleotide sequence ID" value="NZ_WHNZ01000050.1"/>
</dbReference>
<dbReference type="InterPro" id="IPR036388">
    <property type="entry name" value="WH-like_DNA-bd_sf"/>
</dbReference>
<dbReference type="SUPFAM" id="SSF88946">
    <property type="entry name" value="Sigma2 domain of RNA polymerase sigma factors"/>
    <property type="match status" value="1"/>
</dbReference>
<reference evidence="9 10" key="1">
    <citation type="submission" date="2019-10" db="EMBL/GenBank/DDBJ databases">
        <title>Description of Paenibacillus pedi sp. nov.</title>
        <authorList>
            <person name="Carlier A."/>
            <person name="Qi S."/>
        </authorList>
    </citation>
    <scope>NUCLEOTIDE SEQUENCE [LARGE SCALE GENOMIC DNA]</scope>
    <source>
        <strain evidence="9 10">LMG 31457</strain>
    </source>
</reference>
<dbReference type="PROSITE" id="PS01063">
    <property type="entry name" value="SIGMA70_ECF"/>
    <property type="match status" value="1"/>
</dbReference>
<dbReference type="Gene3D" id="1.10.1740.10">
    <property type="match status" value="1"/>
</dbReference>
<evidence type="ECO:0000256" key="3">
    <source>
        <dbReference type="ARBA" id="ARBA00023082"/>
    </source>
</evidence>